<keyword evidence="5 6" id="KW-0326">Glycosidase</keyword>
<evidence type="ECO:0000256" key="3">
    <source>
        <dbReference type="ARBA" id="ARBA00012755"/>
    </source>
</evidence>
<feature type="domain" description="Glycosyl hydrolase family 36 N-terminal" evidence="8">
    <location>
        <begin position="102"/>
        <end position="231"/>
    </location>
</feature>
<dbReference type="GO" id="GO:0016052">
    <property type="term" value="P:carbohydrate catabolic process"/>
    <property type="evidence" value="ECO:0007669"/>
    <property type="project" value="InterPro"/>
</dbReference>
<protein>
    <recommendedName>
        <fullName evidence="3 6">Alpha-galactosidase</fullName>
        <ecNumber evidence="3 6">3.2.1.22</ecNumber>
    </recommendedName>
</protein>
<evidence type="ECO:0000313" key="10">
    <source>
        <dbReference type="Proteomes" id="UP000008922"/>
    </source>
</evidence>
<keyword evidence="4 6" id="KW-0378">Hydrolase</keyword>
<dbReference type="SUPFAM" id="SSF51445">
    <property type="entry name" value="(Trans)glycosidases"/>
    <property type="match status" value="1"/>
</dbReference>
<dbReference type="Gene3D" id="2.70.98.60">
    <property type="entry name" value="alpha-galactosidase from lactobacil brevis"/>
    <property type="match status" value="1"/>
</dbReference>
<dbReference type="AlphaFoldDB" id="E8MZQ9"/>
<dbReference type="STRING" id="926569.ANT_25810"/>
<dbReference type="Pfam" id="PF16875">
    <property type="entry name" value="Glyco_hydro_36N"/>
    <property type="match status" value="1"/>
</dbReference>
<dbReference type="InterPro" id="IPR002252">
    <property type="entry name" value="Glyco_hydro_36"/>
</dbReference>
<evidence type="ECO:0000256" key="7">
    <source>
        <dbReference type="PIRSR" id="PIRSR005536-1"/>
    </source>
</evidence>
<evidence type="ECO:0000256" key="5">
    <source>
        <dbReference type="ARBA" id="ARBA00023295"/>
    </source>
</evidence>
<accession>E8MZQ9</accession>
<dbReference type="KEGG" id="atm:ANT_25810"/>
<dbReference type="InterPro" id="IPR038417">
    <property type="entry name" value="Alpga-gal_N_sf"/>
</dbReference>
<dbReference type="PANTHER" id="PTHR11452">
    <property type="entry name" value="ALPHA-GALACTOSIDASE/ALPHA-N-ACETYLGALACTOSAMINIDASE"/>
    <property type="match status" value="1"/>
</dbReference>
<evidence type="ECO:0000256" key="4">
    <source>
        <dbReference type="ARBA" id="ARBA00022801"/>
    </source>
</evidence>
<dbReference type="Proteomes" id="UP000008922">
    <property type="component" value="Chromosome"/>
</dbReference>
<evidence type="ECO:0000313" key="9">
    <source>
        <dbReference type="EMBL" id="BAJ64607.1"/>
    </source>
</evidence>
<dbReference type="EC" id="3.2.1.22" evidence="3 6"/>
<keyword evidence="10" id="KW-1185">Reference proteome</keyword>
<reference evidence="9 10" key="1">
    <citation type="submission" date="2010-12" db="EMBL/GenBank/DDBJ databases">
        <title>Whole genome sequence of Anaerolinea thermophila UNI-1.</title>
        <authorList>
            <person name="Narita-Yamada S."/>
            <person name="Kishi E."/>
            <person name="Watanabe Y."/>
            <person name="Takasaki K."/>
            <person name="Ankai A."/>
            <person name="Oguchi A."/>
            <person name="Fukui S."/>
            <person name="Takahashi M."/>
            <person name="Yashiro I."/>
            <person name="Hosoyama A."/>
            <person name="Sekiguchi Y."/>
            <person name="Hanada S."/>
            <person name="Fujita N."/>
        </authorList>
    </citation>
    <scope>NUCLEOTIDE SEQUENCE [LARGE SCALE GENOMIC DNA]</scope>
    <source>
        <strain evidence="10">DSM 14523 / JCM 11388 / NBRC 100420 / UNI-1</strain>
    </source>
</reference>
<evidence type="ECO:0000256" key="6">
    <source>
        <dbReference type="PIRNR" id="PIRNR005536"/>
    </source>
</evidence>
<dbReference type="EMBL" id="AP012029">
    <property type="protein sequence ID" value="BAJ64607.1"/>
    <property type="molecule type" value="Genomic_DNA"/>
</dbReference>
<dbReference type="PANTHER" id="PTHR11452:SF75">
    <property type="entry name" value="ALPHA-GALACTOSIDASE MEL1"/>
    <property type="match status" value="1"/>
</dbReference>
<evidence type="ECO:0000259" key="8">
    <source>
        <dbReference type="Pfam" id="PF16875"/>
    </source>
</evidence>
<dbReference type="InParanoid" id="E8MZQ9"/>
<dbReference type="PRINTS" id="PR00743">
    <property type="entry name" value="GLHYDRLASE36"/>
</dbReference>
<dbReference type="Gene3D" id="2.60.40.1180">
    <property type="entry name" value="Golgi alpha-mannosidase II"/>
    <property type="match status" value="1"/>
</dbReference>
<dbReference type="InterPro" id="IPR031704">
    <property type="entry name" value="Glyco_hydro_36_N"/>
</dbReference>
<dbReference type="Pfam" id="PF02065">
    <property type="entry name" value="Melibiase"/>
    <property type="match status" value="1"/>
</dbReference>
<sequence>MLRESKGKTLMKPSSFAFGERGCSLIFEPCGVSLALKQLHGEKRAWLAVSQPSGLAGVQVNGKRFTVEALKFLGRETDQPAPGVWQDVLSFEGEGWELQQVIRRYDGFPLVELEPRLINRGNVEIVVERLDSLDLRLPSSGLTLLGYSGNWGSEFEPLQFKPYQPFVLESRFGRSSKGHHPWMAMLSDEEEILVVSIAWSGNWVMRFDPLGGKILHFTAGLHDWLFSKRLQPDESFRGAPLVLVTGEDLNVVSRHLARVGRQYWYPQNELSRRLPVEWNHWWPYEDVEINEEIFLANVHKAAELGFEVCTLDAGWFGPAEAGTFWYDYRGDWHLVNSARFPHGIRYLADRVHALGMKFGIWCEIEALGEKARLAVERPDLPALRDGNRLGYVCMGNPAAREWAYQTLSRLILEWGCDWIKLDFNLDPGAGCNRTDHGHQEGDGLYEHYRGYYQVLTRIRRDFPHVVLENCSSGGLRIDLGMMRQTHVTFLSDPDWAVHDLQIFWGASTMLAPNVLLHWTFSHWRNVDPPPQQRFNPHDPHLTHQKWDYYSRISMLGWYGLSQKLPDLPGWLAERVAYHNRLYQTEIRRFIREGDLYRLSAQPLRSGMGERWAVFQYAMPDESEHLLFIFRLPGGEPSYILRPVDLQPERLYRVYGFEGEGEWHLSGRDLMEKGLSIDCLQEEESLLLKME</sequence>
<dbReference type="OrthoDB" id="9758822at2"/>
<dbReference type="PIRSF" id="PIRSF005536">
    <property type="entry name" value="Agal"/>
    <property type="match status" value="1"/>
</dbReference>
<evidence type="ECO:0000256" key="2">
    <source>
        <dbReference type="ARBA" id="ARBA00009743"/>
    </source>
</evidence>
<evidence type="ECO:0000256" key="1">
    <source>
        <dbReference type="ARBA" id="ARBA00001255"/>
    </source>
</evidence>
<comment type="similarity">
    <text evidence="2">Belongs to the glycosyl hydrolase 27 family.</text>
</comment>
<dbReference type="CDD" id="cd14791">
    <property type="entry name" value="GH36"/>
    <property type="match status" value="1"/>
</dbReference>
<dbReference type="InterPro" id="IPR017853">
    <property type="entry name" value="GH"/>
</dbReference>
<dbReference type="InterPro" id="IPR013780">
    <property type="entry name" value="Glyco_hydro_b"/>
</dbReference>
<dbReference type="GO" id="GO:0004557">
    <property type="term" value="F:alpha-galactosidase activity"/>
    <property type="evidence" value="ECO:0007669"/>
    <property type="project" value="UniProtKB-UniRule"/>
</dbReference>
<proteinExistence type="inferred from homology"/>
<organism evidence="9 10">
    <name type="scientific">Anaerolinea thermophila (strain DSM 14523 / JCM 11388 / NBRC 100420 / UNI-1)</name>
    <dbReference type="NCBI Taxonomy" id="926569"/>
    <lineage>
        <taxon>Bacteria</taxon>
        <taxon>Bacillati</taxon>
        <taxon>Chloroflexota</taxon>
        <taxon>Anaerolineae</taxon>
        <taxon>Anaerolineales</taxon>
        <taxon>Anaerolineaceae</taxon>
        <taxon>Anaerolinea</taxon>
    </lineage>
</organism>
<dbReference type="InterPro" id="IPR013785">
    <property type="entry name" value="Aldolase_TIM"/>
</dbReference>
<feature type="active site" description="Proton donor" evidence="7">
    <location>
        <position position="492"/>
    </location>
</feature>
<dbReference type="InterPro" id="IPR002241">
    <property type="entry name" value="Glyco_hydro_27"/>
</dbReference>
<dbReference type="HOGENOM" id="CLU_410325_0_0_0"/>
<dbReference type="eggNOG" id="COG3345">
    <property type="taxonomic scope" value="Bacteria"/>
</dbReference>
<dbReference type="Gene3D" id="3.20.20.70">
    <property type="entry name" value="Aldolase class I"/>
    <property type="match status" value="1"/>
</dbReference>
<feature type="active site" description="Nucleophile" evidence="7">
    <location>
        <position position="422"/>
    </location>
</feature>
<comment type="catalytic activity">
    <reaction evidence="1 6">
        <text>Hydrolysis of terminal, non-reducing alpha-D-galactose residues in alpha-D-galactosides, including galactose oligosaccharides, galactomannans and galactolipids.</text>
        <dbReference type="EC" id="3.2.1.22"/>
    </reaction>
</comment>
<gene>
    <name evidence="9" type="ordered locus">ANT_25810</name>
</gene>
<name>E8MZQ9_ANATU</name>